<reference evidence="2" key="2">
    <citation type="journal article" date="2008" name="Nucleic Acids Res.">
        <title>The rice annotation project database (RAP-DB): 2008 update.</title>
        <authorList>
            <consortium name="The rice annotation project (RAP)"/>
        </authorList>
    </citation>
    <scope>GENOME REANNOTATION</scope>
    <source>
        <strain evidence="2">cv. Nipponbare</strain>
    </source>
</reference>
<organism evidence="1 2">
    <name type="scientific">Oryza sativa subsp. japonica</name>
    <name type="common">Rice</name>
    <dbReference type="NCBI Taxonomy" id="39947"/>
    <lineage>
        <taxon>Eukaryota</taxon>
        <taxon>Viridiplantae</taxon>
        <taxon>Streptophyta</taxon>
        <taxon>Embryophyta</taxon>
        <taxon>Tracheophyta</taxon>
        <taxon>Spermatophyta</taxon>
        <taxon>Magnoliopsida</taxon>
        <taxon>Liliopsida</taxon>
        <taxon>Poales</taxon>
        <taxon>Poaceae</taxon>
        <taxon>BOP clade</taxon>
        <taxon>Oryzoideae</taxon>
        <taxon>Oryzeae</taxon>
        <taxon>Oryzinae</taxon>
        <taxon>Oryza</taxon>
        <taxon>Oryza sativa</taxon>
    </lineage>
</organism>
<protein>
    <submittedName>
        <fullName evidence="1">Uncharacterized protein</fullName>
    </submittedName>
</protein>
<evidence type="ECO:0000313" key="2">
    <source>
        <dbReference type="Proteomes" id="UP000000763"/>
    </source>
</evidence>
<proteinExistence type="predicted"/>
<gene>
    <name evidence="1" type="ORF">OSJNBa0037J17.14</name>
</gene>
<evidence type="ECO:0000313" key="1">
    <source>
        <dbReference type="EMBL" id="AAO37463.1"/>
    </source>
</evidence>
<dbReference type="Proteomes" id="UP000000763">
    <property type="component" value="Chromosome 3"/>
</dbReference>
<name>Q10IK2_ORYSJ</name>
<sequence>MASVSGSGSWGESACVHGSRFRMKRMHACGLLAFRMLTVGQARIVAVLAAAVTCGTARRQCSSSGERRRLERDNELLQARMHEGCEVKEMVYTEGIEQWLTEAAVIDDDGGGDSRSVPEMLGIVWRDGNAKEMEVTLTQTEMAKVVVTTTGGEVEDDEEAEDLSLGFFSSRVMCGVGRLGLEEMEA</sequence>
<reference evidence="2" key="1">
    <citation type="journal article" date="2005" name="Nature">
        <title>The map-based sequence of the rice genome.</title>
        <authorList>
            <consortium name="International rice genome sequencing project (IRGSP)"/>
            <person name="Matsumoto T."/>
            <person name="Wu J."/>
            <person name="Kanamori H."/>
            <person name="Katayose Y."/>
            <person name="Fujisawa M."/>
            <person name="Namiki N."/>
            <person name="Mizuno H."/>
            <person name="Yamamoto K."/>
            <person name="Antonio B.A."/>
            <person name="Baba T."/>
            <person name="Sakata K."/>
            <person name="Nagamura Y."/>
            <person name="Aoki H."/>
            <person name="Arikawa K."/>
            <person name="Arita K."/>
            <person name="Bito T."/>
            <person name="Chiden Y."/>
            <person name="Fujitsuka N."/>
            <person name="Fukunaka R."/>
            <person name="Hamada M."/>
            <person name="Harada C."/>
            <person name="Hayashi A."/>
            <person name="Hijishita S."/>
            <person name="Honda M."/>
            <person name="Hosokawa S."/>
            <person name="Ichikawa Y."/>
            <person name="Idonuma A."/>
            <person name="Iijima M."/>
            <person name="Ikeda M."/>
            <person name="Ikeno M."/>
            <person name="Ito K."/>
            <person name="Ito S."/>
            <person name="Ito T."/>
            <person name="Ito Y."/>
            <person name="Ito Y."/>
            <person name="Iwabuchi A."/>
            <person name="Kamiya K."/>
            <person name="Karasawa W."/>
            <person name="Kurita K."/>
            <person name="Katagiri S."/>
            <person name="Kikuta A."/>
            <person name="Kobayashi H."/>
            <person name="Kobayashi N."/>
            <person name="Machita K."/>
            <person name="Maehara T."/>
            <person name="Masukawa M."/>
            <person name="Mizubayashi T."/>
            <person name="Mukai Y."/>
            <person name="Nagasaki H."/>
            <person name="Nagata Y."/>
            <person name="Naito S."/>
            <person name="Nakashima M."/>
            <person name="Nakama Y."/>
            <person name="Nakamichi Y."/>
            <person name="Nakamura M."/>
            <person name="Meguro A."/>
            <person name="Negishi M."/>
            <person name="Ohta I."/>
            <person name="Ohta T."/>
            <person name="Okamoto M."/>
            <person name="Ono N."/>
            <person name="Saji S."/>
            <person name="Sakaguchi M."/>
            <person name="Sakai K."/>
            <person name="Shibata M."/>
            <person name="Shimokawa T."/>
            <person name="Song J."/>
            <person name="Takazaki Y."/>
            <person name="Terasawa K."/>
            <person name="Tsugane M."/>
            <person name="Tsuji K."/>
            <person name="Ueda S."/>
            <person name="Waki K."/>
            <person name="Yamagata H."/>
            <person name="Yamamoto M."/>
            <person name="Yamamoto S."/>
            <person name="Yamane H."/>
            <person name="Yoshiki S."/>
            <person name="Yoshihara R."/>
            <person name="Yukawa K."/>
            <person name="Zhong H."/>
            <person name="Yano M."/>
            <person name="Yuan Q."/>
            <person name="Ouyang S."/>
            <person name="Liu J."/>
            <person name="Jones K.M."/>
            <person name="Gansberger K."/>
            <person name="Moffat K."/>
            <person name="Hill J."/>
            <person name="Bera J."/>
            <person name="Fadrosh D."/>
            <person name="Jin S."/>
            <person name="Johri S."/>
            <person name="Kim M."/>
            <person name="Overton L."/>
            <person name="Reardon M."/>
            <person name="Tsitrin T."/>
            <person name="Vuong H."/>
            <person name="Weaver B."/>
            <person name="Ciecko A."/>
            <person name="Tallon L."/>
            <person name="Jackson J."/>
            <person name="Pai G."/>
            <person name="Aken S.V."/>
            <person name="Utterback T."/>
            <person name="Reidmuller S."/>
            <person name="Feldblyum T."/>
            <person name="Hsiao J."/>
            <person name="Zismann V."/>
            <person name="Iobst S."/>
            <person name="de Vazeille A.R."/>
            <person name="Buell C.R."/>
            <person name="Ying K."/>
            <person name="Li Y."/>
            <person name="Lu T."/>
            <person name="Huang Y."/>
            <person name="Zhao Q."/>
            <person name="Feng Q."/>
            <person name="Zhang L."/>
            <person name="Zhu J."/>
            <person name="Weng Q."/>
            <person name="Mu J."/>
            <person name="Lu Y."/>
            <person name="Fan D."/>
            <person name="Liu Y."/>
            <person name="Guan J."/>
            <person name="Zhang Y."/>
            <person name="Yu S."/>
            <person name="Liu X."/>
            <person name="Zhang Y."/>
            <person name="Hong G."/>
            <person name="Han B."/>
            <person name="Choisne N."/>
            <person name="Demange N."/>
            <person name="Orjeda G."/>
            <person name="Samain S."/>
            <person name="Cattolico L."/>
            <person name="Pelletier E."/>
            <person name="Couloux A."/>
            <person name="Segurens B."/>
            <person name="Wincker P."/>
            <person name="D'Hont A."/>
            <person name="Scarpelli C."/>
            <person name="Weissenbach J."/>
            <person name="Salanoubat M."/>
            <person name="Quetier F."/>
            <person name="Yu Y."/>
            <person name="Kim H.R."/>
            <person name="Rambo T."/>
            <person name="Currie J."/>
            <person name="Collura K."/>
            <person name="Luo M."/>
            <person name="Yang T."/>
            <person name="Ammiraju J.S.S."/>
            <person name="Engler F."/>
            <person name="Soderlund C."/>
            <person name="Wing R.A."/>
            <person name="Palmer L.E."/>
            <person name="de la Bastide M."/>
            <person name="Spiegel L."/>
            <person name="Nascimento L."/>
            <person name="Zutavern T."/>
            <person name="O'Shaughnessy A."/>
            <person name="Dike S."/>
            <person name="Dedhia N."/>
            <person name="Preston R."/>
            <person name="Balija V."/>
            <person name="McCombie W.R."/>
            <person name="Chow T."/>
            <person name="Chen H."/>
            <person name="Chung M."/>
            <person name="Chen C."/>
            <person name="Shaw J."/>
            <person name="Wu H."/>
            <person name="Hsiao K."/>
            <person name="Chao Y."/>
            <person name="Chu M."/>
            <person name="Cheng C."/>
            <person name="Hour A."/>
            <person name="Lee P."/>
            <person name="Lin S."/>
            <person name="Lin Y."/>
            <person name="Liou J."/>
            <person name="Liu S."/>
            <person name="Hsing Y."/>
            <person name="Raghuvanshi S."/>
            <person name="Mohanty A."/>
            <person name="Bharti A.K."/>
            <person name="Gaur A."/>
            <person name="Gupta V."/>
            <person name="Kumar D."/>
            <person name="Ravi V."/>
            <person name="Vij S."/>
            <person name="Kapur A."/>
            <person name="Khurana P."/>
            <person name="Khurana P."/>
            <person name="Khurana J.P."/>
            <person name="Tyagi A.K."/>
            <person name="Gaikwad K."/>
            <person name="Singh A."/>
            <person name="Dalal V."/>
            <person name="Srivastava S."/>
            <person name="Dixit A."/>
            <person name="Pal A.K."/>
            <person name="Ghazi I.A."/>
            <person name="Yadav M."/>
            <person name="Pandit A."/>
            <person name="Bhargava A."/>
            <person name="Sureshbabu K."/>
            <person name="Batra K."/>
            <person name="Sharma T.R."/>
            <person name="Mohapatra T."/>
            <person name="Singh N.K."/>
            <person name="Messing J."/>
            <person name="Nelson A.B."/>
            <person name="Fuks G."/>
            <person name="Kavchok S."/>
            <person name="Keizer G."/>
            <person name="Linton E."/>
            <person name="Llaca V."/>
            <person name="Song R."/>
            <person name="Tanyolac B."/>
            <person name="Young S."/>
            <person name="Ho-Il K."/>
            <person name="Hahn J.H."/>
            <person name="Sangsakoo G."/>
            <person name="Vanavichit A."/>
            <person name="de Mattos Luiz.A.T."/>
            <person name="Zimmer P.D."/>
            <person name="Malone G."/>
            <person name="Dellagostin O."/>
            <person name="de Oliveira A.C."/>
            <person name="Bevan M."/>
            <person name="Bancroft I."/>
            <person name="Minx P."/>
            <person name="Cordum H."/>
            <person name="Wilson R."/>
            <person name="Cheng Z."/>
            <person name="Jin W."/>
            <person name="Jiang J."/>
            <person name="Leong S.A."/>
            <person name="Iwama H."/>
            <person name="Gojobori T."/>
            <person name="Itoh T."/>
            <person name="Niimura Y."/>
            <person name="Fujii Y."/>
            <person name="Habara T."/>
            <person name="Sakai H."/>
            <person name="Sato Y."/>
            <person name="Wilson G."/>
            <person name="Kumar K."/>
            <person name="McCouch S."/>
            <person name="Juretic N."/>
            <person name="Hoen D."/>
            <person name="Wright S."/>
            <person name="Bruskiewich R."/>
            <person name="Bureau T."/>
            <person name="Miyao A."/>
            <person name="Hirochika H."/>
            <person name="Nishikawa T."/>
            <person name="Kadowaki K."/>
            <person name="Sugiura M."/>
            <person name="Burr B."/>
            <person name="Sasaki T."/>
        </authorList>
    </citation>
    <scope>NUCLEOTIDE SEQUENCE [LARGE SCALE GENOMIC DNA]</scope>
    <source>
        <strain evidence="2">cv. Nipponbare</strain>
    </source>
</reference>
<dbReference type="EMBL" id="AC135226">
    <property type="protein sequence ID" value="AAO37463.1"/>
    <property type="molecule type" value="Genomic_DNA"/>
</dbReference>
<accession>Q10IK2</accession>
<dbReference type="AlphaFoldDB" id="Q10IK2"/>